<accession>A0ABR4FWC4</accession>
<organism evidence="7 8">
    <name type="scientific">Aspergillus keveii</name>
    <dbReference type="NCBI Taxonomy" id="714993"/>
    <lineage>
        <taxon>Eukaryota</taxon>
        <taxon>Fungi</taxon>
        <taxon>Dikarya</taxon>
        <taxon>Ascomycota</taxon>
        <taxon>Pezizomycotina</taxon>
        <taxon>Eurotiomycetes</taxon>
        <taxon>Eurotiomycetidae</taxon>
        <taxon>Eurotiales</taxon>
        <taxon>Aspergillaceae</taxon>
        <taxon>Aspergillus</taxon>
        <taxon>Aspergillus subgen. Nidulantes</taxon>
    </lineage>
</organism>
<feature type="domain" description="FAD-binding" evidence="5">
    <location>
        <begin position="84"/>
        <end position="454"/>
    </location>
</feature>
<dbReference type="SUPFAM" id="SSF52833">
    <property type="entry name" value="Thioredoxin-like"/>
    <property type="match status" value="1"/>
</dbReference>
<dbReference type="InterPro" id="IPR012941">
    <property type="entry name" value="Phe_hydrox_C_dim_dom"/>
</dbReference>
<dbReference type="InterPro" id="IPR038220">
    <property type="entry name" value="PHOX_C_sf"/>
</dbReference>
<evidence type="ECO:0000256" key="3">
    <source>
        <dbReference type="ARBA" id="ARBA00022827"/>
    </source>
</evidence>
<dbReference type="InterPro" id="IPR050641">
    <property type="entry name" value="RIFMO-like"/>
</dbReference>
<feature type="domain" description="Phenol hydroxylase-like C-terminal dimerisation" evidence="6">
    <location>
        <begin position="567"/>
        <end position="701"/>
    </location>
</feature>
<dbReference type="EMBL" id="JBFTWV010000094">
    <property type="protein sequence ID" value="KAL2787576.1"/>
    <property type="molecule type" value="Genomic_DNA"/>
</dbReference>
<evidence type="ECO:0000313" key="7">
    <source>
        <dbReference type="EMBL" id="KAL2787576.1"/>
    </source>
</evidence>
<dbReference type="InterPro" id="IPR002938">
    <property type="entry name" value="FAD-bd"/>
</dbReference>
<dbReference type="Gene3D" id="3.30.9.10">
    <property type="entry name" value="D-Amino Acid Oxidase, subunit A, domain 2"/>
    <property type="match status" value="1"/>
</dbReference>
<dbReference type="Gene3D" id="3.40.30.20">
    <property type="match status" value="1"/>
</dbReference>
<dbReference type="PANTHER" id="PTHR43004">
    <property type="entry name" value="TRK SYSTEM POTASSIUM UPTAKE PROTEIN"/>
    <property type="match status" value="1"/>
</dbReference>
<dbReference type="Gene3D" id="3.50.50.60">
    <property type="entry name" value="FAD/NAD(P)-binding domain"/>
    <property type="match status" value="1"/>
</dbReference>
<dbReference type="Proteomes" id="UP001610563">
    <property type="component" value="Unassembled WGS sequence"/>
</dbReference>
<dbReference type="PANTHER" id="PTHR43004:SF20">
    <property type="entry name" value="2-MONOOXYGENASE, PUTATIVE (AFU_ORTHOLOGUE AFUA_1G13660)-RELATED"/>
    <property type="match status" value="1"/>
</dbReference>
<keyword evidence="3" id="KW-0274">FAD</keyword>
<proteinExistence type="inferred from homology"/>
<evidence type="ECO:0000313" key="8">
    <source>
        <dbReference type="Proteomes" id="UP001610563"/>
    </source>
</evidence>
<evidence type="ECO:0000256" key="4">
    <source>
        <dbReference type="ARBA" id="ARBA00023002"/>
    </source>
</evidence>
<evidence type="ECO:0000256" key="1">
    <source>
        <dbReference type="ARBA" id="ARBA00007801"/>
    </source>
</evidence>
<dbReference type="SUPFAM" id="SSF54373">
    <property type="entry name" value="FAD-linked reductases, C-terminal domain"/>
    <property type="match status" value="1"/>
</dbReference>
<keyword evidence="4" id="KW-0560">Oxidoreductase</keyword>
<dbReference type="Pfam" id="PF01494">
    <property type="entry name" value="FAD_binding_3"/>
    <property type="match status" value="1"/>
</dbReference>
<dbReference type="InterPro" id="IPR036188">
    <property type="entry name" value="FAD/NAD-bd_sf"/>
</dbReference>
<dbReference type="PRINTS" id="PR00420">
    <property type="entry name" value="RNGMNOXGNASE"/>
</dbReference>
<evidence type="ECO:0000256" key="2">
    <source>
        <dbReference type="ARBA" id="ARBA00022630"/>
    </source>
</evidence>
<evidence type="ECO:0000259" key="5">
    <source>
        <dbReference type="Pfam" id="PF01494"/>
    </source>
</evidence>
<keyword evidence="8" id="KW-1185">Reference proteome</keyword>
<sequence>MACTIPPKTWQTGFARPTGSYSWQDEARFTAESGDRSHYSTPPHIEPPSSTVGNALGVGGLRTWPSYYDGTAFAVPEWFEPAKEVDVLICGAGPFGLQVGLILARQGISFRIIDKANTPCLSGRADAIHPRGLELLHQWGLVNEATAEGPLLNSTAIYRNGVQLFHSHEPTSDSRYQGATVITQGQMERIYIRDLLRHKIVVERETLVHSFEVFDEAASTHPVQVNLKNVANGKEETVRAKYLIGADGAASSIREQLKINFDGLATDIYWAILDCRFKTDYPHMYGLSMVISAEHGGSIIIPREEGYTRFYVQVSGEMARRLHEKRQARKNASSVGQTRIDDHGITPEEALEQLNKIMSPWKIEFVSPMSWFSVWKVNERVARHFSSPDLRVHLGGDAAHVHSVLGGFGFNSSMYDAANLGWKLGLCIKKQAEPTILLPTYDSERRIFANRVIRCSGAYLRFICNSHLPLAALRGLDENLETHDEVLPELDNTPESDFQFVYTFYRRHAMFLLGVEWPIIESPICPPDRLDEQRPVSLRNGVRPPNPRVCLETEYTAYVYDKMGGVSRFHIIIFGSDMQGPVRDQLAIFSQKAFQKNSFYHQFGGKDRFNIILVVKGLPHEAATLLGPRDGGDDDLESLREHATVVFDDRVPDEDAHYWYGVNHARGAVVAVRPDLAVGISIWPENVEELDAYFGAFLVRQTAVAGRPENTKCATEVVSQEVSGSEGSDRGHGVGAPRRRSVRGWISGILA</sequence>
<comment type="caution">
    <text evidence="7">The sequence shown here is derived from an EMBL/GenBank/DDBJ whole genome shotgun (WGS) entry which is preliminary data.</text>
</comment>
<name>A0ABR4FWC4_9EURO</name>
<protein>
    <submittedName>
        <fullName evidence="7">FAD binding domain-containing protein</fullName>
    </submittedName>
</protein>
<evidence type="ECO:0000259" key="6">
    <source>
        <dbReference type="Pfam" id="PF07976"/>
    </source>
</evidence>
<keyword evidence="2" id="KW-0285">Flavoprotein</keyword>
<dbReference type="SUPFAM" id="SSF51905">
    <property type="entry name" value="FAD/NAD(P)-binding domain"/>
    <property type="match status" value="1"/>
</dbReference>
<gene>
    <name evidence="7" type="ORF">BJX66DRAFT_341106</name>
</gene>
<reference evidence="7 8" key="1">
    <citation type="submission" date="2024-07" db="EMBL/GenBank/DDBJ databases">
        <title>Section-level genome sequencing and comparative genomics of Aspergillus sections Usti and Cavernicolus.</title>
        <authorList>
            <consortium name="Lawrence Berkeley National Laboratory"/>
            <person name="Nybo J.L."/>
            <person name="Vesth T.C."/>
            <person name="Theobald S."/>
            <person name="Frisvad J.C."/>
            <person name="Larsen T.O."/>
            <person name="Kjaerboelling I."/>
            <person name="Rothschild-Mancinelli K."/>
            <person name="Lyhne E.K."/>
            <person name="Kogle M.E."/>
            <person name="Barry K."/>
            <person name="Clum A."/>
            <person name="Na H."/>
            <person name="Ledsgaard L."/>
            <person name="Lin J."/>
            <person name="Lipzen A."/>
            <person name="Kuo A."/>
            <person name="Riley R."/>
            <person name="Mondo S."/>
            <person name="Labutti K."/>
            <person name="Haridas S."/>
            <person name="Pangalinan J."/>
            <person name="Salamov A.A."/>
            <person name="Simmons B.A."/>
            <person name="Magnuson J.K."/>
            <person name="Chen J."/>
            <person name="Drula E."/>
            <person name="Henrissat B."/>
            <person name="Wiebenga A."/>
            <person name="Lubbers R.J."/>
            <person name="Gomes A.C."/>
            <person name="Makela M.R."/>
            <person name="Stajich J."/>
            <person name="Grigoriev I.V."/>
            <person name="Mortensen U.H."/>
            <person name="De Vries R.P."/>
            <person name="Baker S.E."/>
            <person name="Andersen M.R."/>
        </authorList>
    </citation>
    <scope>NUCLEOTIDE SEQUENCE [LARGE SCALE GENOMIC DNA]</scope>
    <source>
        <strain evidence="7 8">CBS 209.92</strain>
    </source>
</reference>
<dbReference type="Pfam" id="PF07976">
    <property type="entry name" value="Phe_hydrox_dim"/>
    <property type="match status" value="1"/>
</dbReference>
<comment type="similarity">
    <text evidence="1">Belongs to the PheA/TfdB FAD monooxygenase family.</text>
</comment>
<dbReference type="InterPro" id="IPR036249">
    <property type="entry name" value="Thioredoxin-like_sf"/>
</dbReference>